<feature type="coiled-coil region" evidence="11">
    <location>
        <begin position="726"/>
        <end position="809"/>
    </location>
</feature>
<dbReference type="GO" id="GO:0030054">
    <property type="term" value="C:cell junction"/>
    <property type="evidence" value="ECO:0007669"/>
    <property type="project" value="Ensembl"/>
</dbReference>
<protein>
    <recommendedName>
        <fullName evidence="4">Structural maintenance of chromosomes protein 5</fullName>
    </recommendedName>
</protein>
<dbReference type="InterPro" id="IPR003395">
    <property type="entry name" value="RecF/RecN/SMC_N"/>
</dbReference>
<feature type="signal peptide" evidence="12">
    <location>
        <begin position="1"/>
        <end position="20"/>
    </location>
</feature>
<dbReference type="GO" id="GO:0030261">
    <property type="term" value="P:chromosome condensation"/>
    <property type="evidence" value="ECO:0007669"/>
    <property type="project" value="Ensembl"/>
</dbReference>
<dbReference type="Ensembl" id="ENSTGUT00000036976.1">
    <property type="protein sequence ID" value="ENSTGUP00000032845.1"/>
    <property type="gene ID" value="ENSTGUG00000000881.2"/>
</dbReference>
<keyword evidence="9" id="KW-0539">Nucleus</keyword>
<accession>A0A674HD05</accession>
<evidence type="ECO:0000256" key="1">
    <source>
        <dbReference type="ARBA" id="ARBA00004123"/>
    </source>
</evidence>
<evidence type="ECO:0000256" key="4">
    <source>
        <dbReference type="ARBA" id="ARBA00018687"/>
    </source>
</evidence>
<evidence type="ECO:0000256" key="5">
    <source>
        <dbReference type="ARBA" id="ARBA00022454"/>
    </source>
</evidence>
<evidence type="ECO:0000313" key="14">
    <source>
        <dbReference type="Ensembl" id="ENSTGUP00000032845.1"/>
    </source>
</evidence>
<dbReference type="GO" id="GO:0000722">
    <property type="term" value="P:telomere maintenance via recombination"/>
    <property type="evidence" value="ECO:0007669"/>
    <property type="project" value="Ensembl"/>
</dbReference>
<dbReference type="InterPro" id="IPR027417">
    <property type="entry name" value="P-loop_NTPase"/>
</dbReference>
<dbReference type="GO" id="GO:0000217">
    <property type="term" value="F:DNA secondary structure binding"/>
    <property type="evidence" value="ECO:0007669"/>
    <property type="project" value="Ensembl"/>
</dbReference>
<dbReference type="GO" id="GO:0003697">
    <property type="term" value="F:single-stranded DNA binding"/>
    <property type="evidence" value="ECO:0007669"/>
    <property type="project" value="TreeGrafter"/>
</dbReference>
<dbReference type="SUPFAM" id="SSF52540">
    <property type="entry name" value="P-loop containing nucleoside triphosphate hydrolases"/>
    <property type="match status" value="2"/>
</dbReference>
<dbReference type="Gene3D" id="3.40.50.300">
    <property type="entry name" value="P-loop containing nucleotide triphosphate hydrolases"/>
    <property type="match status" value="2"/>
</dbReference>
<feature type="domain" description="RecF/RecN/SMC N-terminal" evidence="13">
    <location>
        <begin position="61"/>
        <end position="1047"/>
    </location>
</feature>
<keyword evidence="8 11" id="KW-0175">Coiled coil</keyword>
<keyword evidence="7" id="KW-0067">ATP-binding</keyword>
<dbReference type="GO" id="GO:0090398">
    <property type="term" value="P:cellular senescence"/>
    <property type="evidence" value="ECO:0007669"/>
    <property type="project" value="Ensembl"/>
</dbReference>
<evidence type="ECO:0000256" key="3">
    <source>
        <dbReference type="ARBA" id="ARBA00010171"/>
    </source>
</evidence>
<evidence type="ECO:0000256" key="12">
    <source>
        <dbReference type="SAM" id="SignalP"/>
    </source>
</evidence>
<evidence type="ECO:0000256" key="6">
    <source>
        <dbReference type="ARBA" id="ARBA00022741"/>
    </source>
</evidence>
<dbReference type="GO" id="GO:0035861">
    <property type="term" value="C:site of double-strand break"/>
    <property type="evidence" value="ECO:0007669"/>
    <property type="project" value="Ensembl"/>
</dbReference>
<dbReference type="GO" id="GO:0000803">
    <property type="term" value="C:sex chromosome"/>
    <property type="evidence" value="ECO:0007669"/>
    <property type="project" value="Ensembl"/>
</dbReference>
<dbReference type="Pfam" id="PF02463">
    <property type="entry name" value="SMC_N"/>
    <property type="match status" value="1"/>
</dbReference>
<dbReference type="Proteomes" id="UP000007754">
    <property type="component" value="Chromosome Z"/>
</dbReference>
<evidence type="ECO:0000256" key="11">
    <source>
        <dbReference type="SAM" id="Coils"/>
    </source>
</evidence>
<dbReference type="GO" id="GO:0016605">
    <property type="term" value="C:PML body"/>
    <property type="evidence" value="ECO:0007669"/>
    <property type="project" value="Ensembl"/>
</dbReference>
<dbReference type="AlphaFoldDB" id="A0A674HD05"/>
<reference evidence="14" key="2">
    <citation type="submission" date="2025-05" db="UniProtKB">
        <authorList>
            <consortium name="Ensembl"/>
        </authorList>
    </citation>
    <scope>IDENTIFICATION</scope>
</reference>
<dbReference type="GO" id="GO:0005524">
    <property type="term" value="F:ATP binding"/>
    <property type="evidence" value="ECO:0007669"/>
    <property type="project" value="UniProtKB-KW"/>
</dbReference>
<dbReference type="GO" id="GO:0030915">
    <property type="term" value="C:Smc5-Smc6 complex"/>
    <property type="evidence" value="ECO:0007669"/>
    <property type="project" value="Ensembl"/>
</dbReference>
<dbReference type="GO" id="GO:0007059">
    <property type="term" value="P:chromosome segregation"/>
    <property type="evidence" value="ECO:0007669"/>
    <property type="project" value="Ensembl"/>
</dbReference>
<dbReference type="FunFam" id="3.40.50.300:FF:000793">
    <property type="entry name" value="Structural maintenance of chromosomes protein 5"/>
    <property type="match status" value="1"/>
</dbReference>
<keyword evidence="6" id="KW-0547">Nucleotide-binding</keyword>
<evidence type="ECO:0000259" key="13">
    <source>
        <dbReference type="Pfam" id="PF02463"/>
    </source>
</evidence>
<gene>
    <name evidence="14" type="primary">SMC5</name>
</gene>
<dbReference type="RefSeq" id="XP_072778563.1">
    <property type="nucleotide sequence ID" value="XM_072922462.1"/>
</dbReference>
<sequence length="1094" mass="128760">MRCCWKTLLSGLRAPGVVSAVSFTWCRPAFPRGDGGCRPCSLRVLFVSRVRGCQAAEKGRLQKVLVEKWGTYNVCEVYPGPNLNLIVGGNGTGKSSIVCAICLGLAGKPSFLGRADKVSLFVKEGCLKAIVEIELFKSPDNIIITREIYVVNNTSVWFINGKPATLKMVEEQIAALNIQVDNLCQFLPQDKVGEFTKLSKTELLEATEKSIGSPEMYQFHCELKNFREKERELENLCREKTTSLEKMKQRVERYKQDVERYHECKRHVDLIEMLKKKRPWVEYENVREQHEEVKQCRNQVKKELKCLKKMQIPWAKKIQEAEENIKNLDMKTRDNTAETRNISQKCKEKQDALERKDKEIEEINQAFRMKKDEEANRQKKLYQTQRIIQEWQNELDTEAVCENLQPQIDAVNTELKKLREERANIDNDISDLRAEKNNLEREAKRIIDRLGQLNNIMHMKEENLKMRFQDTHSALMWLRNNRDKFKKRICEPMMLEINVKDSRHAKYVENHISSNDMRAFVFECQEDMETFLVEVRDHQKLRVNAVCAPSESCAENLPSRPIEELHQYGFYSYLRELFDAPPPVMSYLCYQYHVHNVPVGTQKTRDMIERVIQEANIRQMYTMEEKYVIKISAYTNQKISSNTCLQEAQYLTSSVDTEERRQLENQQQDISSTLKSLDARLTALFDRQKLLDHKDNKLRQEKKELLERGNRRRQLESKIAVKYDSLRQLEHDAIDLEKEFQLANVKIKEINKQKAELVTELMHLIERIVPLNVEKVNLAFQMTRVTAEKNRLQSECKAGTEQLRAAQQRFHELDNRKHLLYEKCTELMKQGRHVCRLGPDQDFPKEFQVAFQTLPNTLEEIDAFLNEEKTRASCFAGLSASVVEEYNKQTQEIQQLTEYLEEKKNELNNYKQNISQVKEKWLNLLKVMIEQINEKFSKFFSSMQCVGEVDLHMENEEEYEKYGIRIRVKFHSSTELHELTQYHQSGGEKTVSTMLYLMALQELNRCPFRVVDEINQGMDQMNQRRVFEMVVETACKKRTSQYFLITPKLLQNLTYNDKMTVLFVYNGPFMLDTYKWNIKRFKRRQQYLSSMTES</sequence>
<evidence type="ECO:0000256" key="9">
    <source>
        <dbReference type="ARBA" id="ARBA00023242"/>
    </source>
</evidence>
<keyword evidence="15" id="KW-1185">Reference proteome</keyword>
<dbReference type="OMA" id="RFWTSQP"/>
<dbReference type="GO" id="GO:0000781">
    <property type="term" value="C:chromosome, telomeric region"/>
    <property type="evidence" value="ECO:0007669"/>
    <property type="project" value="Ensembl"/>
</dbReference>
<evidence type="ECO:0000256" key="8">
    <source>
        <dbReference type="ARBA" id="ARBA00023054"/>
    </source>
</evidence>
<evidence type="ECO:0000256" key="7">
    <source>
        <dbReference type="ARBA" id="ARBA00022840"/>
    </source>
</evidence>
<name>A0A674HD05_TAEGU</name>
<dbReference type="GeneTree" id="ENSGT00550000074816"/>
<dbReference type="GO" id="GO:0000724">
    <property type="term" value="P:double-strand break repair via homologous recombination"/>
    <property type="evidence" value="ECO:0007669"/>
    <property type="project" value="Ensembl"/>
</dbReference>
<evidence type="ECO:0000256" key="10">
    <source>
        <dbReference type="ARBA" id="ARBA00063886"/>
    </source>
</evidence>
<dbReference type="GO" id="GO:0000775">
    <property type="term" value="C:chromosome, centromeric region"/>
    <property type="evidence" value="ECO:0007669"/>
    <property type="project" value="Ensembl"/>
</dbReference>
<comment type="similarity">
    <text evidence="3">Belongs to the SMC family. SMC5 subfamily.</text>
</comment>
<dbReference type="GO" id="GO:0005737">
    <property type="term" value="C:cytoplasm"/>
    <property type="evidence" value="ECO:0007669"/>
    <property type="project" value="Ensembl"/>
</dbReference>
<dbReference type="FunFam" id="3.40.50.300:FF:001301">
    <property type="entry name" value="Structural maintenance of chromosomes 5"/>
    <property type="match status" value="1"/>
</dbReference>
<dbReference type="GO" id="GO:0034184">
    <property type="term" value="P:positive regulation of maintenance of mitotic sister chromatid cohesion"/>
    <property type="evidence" value="ECO:0007669"/>
    <property type="project" value="Ensembl"/>
</dbReference>
<feature type="coiled-coil region" evidence="11">
    <location>
        <begin position="401"/>
        <end position="456"/>
    </location>
</feature>
<feature type="coiled-coil region" evidence="11">
    <location>
        <begin position="230"/>
        <end position="373"/>
    </location>
</feature>
<keyword evidence="12" id="KW-0732">Signal</keyword>
<organism evidence="14 15">
    <name type="scientific">Taeniopygia guttata</name>
    <name type="common">Zebra finch</name>
    <name type="synonym">Poephila guttata</name>
    <dbReference type="NCBI Taxonomy" id="59729"/>
    <lineage>
        <taxon>Eukaryota</taxon>
        <taxon>Metazoa</taxon>
        <taxon>Chordata</taxon>
        <taxon>Craniata</taxon>
        <taxon>Vertebrata</taxon>
        <taxon>Euteleostomi</taxon>
        <taxon>Archelosauria</taxon>
        <taxon>Archosauria</taxon>
        <taxon>Dinosauria</taxon>
        <taxon>Saurischia</taxon>
        <taxon>Theropoda</taxon>
        <taxon>Coelurosauria</taxon>
        <taxon>Aves</taxon>
        <taxon>Neognathae</taxon>
        <taxon>Neoaves</taxon>
        <taxon>Telluraves</taxon>
        <taxon>Australaves</taxon>
        <taxon>Passeriformes</taxon>
        <taxon>Passeroidea</taxon>
        <taxon>Estrildidae</taxon>
        <taxon>Estrildinae</taxon>
        <taxon>Taeniopygia</taxon>
    </lineage>
</organism>
<dbReference type="PANTHER" id="PTHR45916:SF1">
    <property type="entry name" value="STRUCTURAL MAINTENANCE OF CHROMOSOMES PROTEIN 5"/>
    <property type="match status" value="1"/>
</dbReference>
<keyword evidence="5" id="KW-0158">Chromosome</keyword>
<proteinExistence type="inferred from homology"/>
<dbReference type="GO" id="GO:0051984">
    <property type="term" value="P:positive regulation of chromosome segregation"/>
    <property type="evidence" value="ECO:0007669"/>
    <property type="project" value="Ensembl"/>
</dbReference>
<dbReference type="Ensembl" id="ENSTGUT00000042596.1">
    <property type="protein sequence ID" value="ENSTGUP00000027882.1"/>
    <property type="gene ID" value="ENSTGUG00000000881.2"/>
</dbReference>
<evidence type="ECO:0000313" key="15">
    <source>
        <dbReference type="Proteomes" id="UP000007754"/>
    </source>
</evidence>
<dbReference type="GO" id="GO:0044772">
    <property type="term" value="P:mitotic cell cycle phase transition"/>
    <property type="evidence" value="ECO:0007669"/>
    <property type="project" value="Ensembl"/>
</dbReference>
<feature type="chain" id="PRO_5044628178" description="Structural maintenance of chromosomes protein 5" evidence="12">
    <location>
        <begin position="21"/>
        <end position="1094"/>
    </location>
</feature>
<comment type="subcellular location">
    <subcellularLocation>
        <location evidence="2">Chromosome</location>
    </subcellularLocation>
    <subcellularLocation>
        <location evidence="1">Nucleus</location>
    </subcellularLocation>
</comment>
<evidence type="ECO:0000256" key="2">
    <source>
        <dbReference type="ARBA" id="ARBA00004286"/>
    </source>
</evidence>
<dbReference type="GO" id="GO:0044828">
    <property type="term" value="P:host-mediated suppression of viral genome replication"/>
    <property type="evidence" value="ECO:0007669"/>
    <property type="project" value="Ensembl"/>
</dbReference>
<comment type="subunit">
    <text evidence="10">Forms a heterodimer with smc6. Component of the SMC5-SMC6 complex which consists at least of smc5, smc6, nsmce2, nsmce1 and nsmce4a.</text>
</comment>
<dbReference type="GeneID" id="100226319"/>
<dbReference type="GO" id="GO:0035061">
    <property type="term" value="C:interchromatin granule"/>
    <property type="evidence" value="ECO:0007669"/>
    <property type="project" value="Ensembl"/>
</dbReference>
<feature type="coiled-coil region" evidence="11">
    <location>
        <begin position="883"/>
        <end position="920"/>
    </location>
</feature>
<dbReference type="GO" id="GO:0016607">
    <property type="term" value="C:nuclear speck"/>
    <property type="evidence" value="ECO:0007669"/>
    <property type="project" value="Ensembl"/>
</dbReference>
<dbReference type="GO" id="GO:0071459">
    <property type="term" value="P:protein localization to chromosome, centromeric region"/>
    <property type="evidence" value="ECO:0007669"/>
    <property type="project" value="Ensembl"/>
</dbReference>
<dbReference type="PANTHER" id="PTHR45916">
    <property type="entry name" value="STRUCTURAL MAINTENANCE OF CHROMOSOMES PROTEIN 5"/>
    <property type="match status" value="1"/>
</dbReference>
<reference evidence="14 15" key="1">
    <citation type="journal article" date="2010" name="Nature">
        <title>The genome of a songbird.</title>
        <authorList>
            <person name="Warren W.C."/>
            <person name="Clayton D.F."/>
            <person name="Ellegren H."/>
            <person name="Arnold A.P."/>
            <person name="Hillier L.W."/>
            <person name="Kunstner A."/>
            <person name="Searle S."/>
            <person name="White S."/>
            <person name="Vilella A.J."/>
            <person name="Fairley S."/>
            <person name="Heger A."/>
            <person name="Kong L."/>
            <person name="Ponting C.P."/>
            <person name="Jarvis E.D."/>
            <person name="Mello C.V."/>
            <person name="Minx P."/>
            <person name="Lovell P."/>
            <person name="Velho T.A."/>
            <person name="Ferris M."/>
            <person name="Balakrishnan C.N."/>
            <person name="Sinha S."/>
            <person name="Blatti C."/>
            <person name="London S.E."/>
            <person name="Li Y."/>
            <person name="Lin Y.C."/>
            <person name="George J."/>
            <person name="Sweedler J."/>
            <person name="Southey B."/>
            <person name="Gunaratne P."/>
            <person name="Watson M."/>
            <person name="Nam K."/>
            <person name="Backstrom N."/>
            <person name="Smeds L."/>
            <person name="Nabholz B."/>
            <person name="Itoh Y."/>
            <person name="Whitney O."/>
            <person name="Pfenning A.R."/>
            <person name="Howard J."/>
            <person name="Volker M."/>
            <person name="Skinner B.M."/>
            <person name="Griffin D.K."/>
            <person name="Ye L."/>
            <person name="McLaren W.M."/>
            <person name="Flicek P."/>
            <person name="Quesada V."/>
            <person name="Velasco G."/>
            <person name="Lopez-Otin C."/>
            <person name="Puente X.S."/>
            <person name="Olender T."/>
            <person name="Lancet D."/>
            <person name="Smit A.F."/>
            <person name="Hubley R."/>
            <person name="Konkel M.K."/>
            <person name="Walker J.A."/>
            <person name="Batzer M.A."/>
            <person name="Gu W."/>
            <person name="Pollock D.D."/>
            <person name="Chen L."/>
            <person name="Cheng Z."/>
            <person name="Eichler E.E."/>
            <person name="Stapley J."/>
            <person name="Slate J."/>
            <person name="Ekblom R."/>
            <person name="Birkhead T."/>
            <person name="Burke T."/>
            <person name="Burt D."/>
            <person name="Scharff C."/>
            <person name="Adam I."/>
            <person name="Richard H."/>
            <person name="Sultan M."/>
            <person name="Soldatov A."/>
            <person name="Lehrach H."/>
            <person name="Edwards S.V."/>
            <person name="Yang S.P."/>
            <person name="Li X."/>
            <person name="Graves T."/>
            <person name="Fulton L."/>
            <person name="Nelson J."/>
            <person name="Chinwalla A."/>
            <person name="Hou S."/>
            <person name="Mardis E.R."/>
            <person name="Wilson R.K."/>
        </authorList>
    </citation>
    <scope>NUCLEOTIDE SEQUENCE [LARGE SCALE GENOMIC DNA]</scope>
</reference>
<dbReference type="GO" id="GO:0019827">
    <property type="term" value="P:stem cell population maintenance"/>
    <property type="evidence" value="ECO:0007669"/>
    <property type="project" value="Ensembl"/>
</dbReference>